<sequence length="300" mass="32623">MYSPSLLSSRVVLYVSSKSLPITSLLAKASVPTCEREVLSNFVGQGVKFSYLSPAYPTLTRNPFLRAEEVQCRPGFEGSALKPGVYKPLPPYEVTLKSALQNLKRMYGNNIGGGAKPLLIITSLAGAPVARMLASLFGGISRPPKNVEGSSNLPKLETSIDLLLPPPTEVDSLDPPAEYDWHSYFNSGIFEMGGDSISECEVFTTPTLPRTNFEVSVNSSEIRPPSVQPVSRDDIISAACVNALSQSVNVLQTEFDALDVQGLFMNSSPEFAFPGEECSDLCKSVWKDWESSMDIKSLLR</sequence>
<dbReference type="OrthoDB" id="10368163at2759"/>
<protein>
    <submittedName>
        <fullName evidence="1">Uncharacterized protein</fullName>
    </submittedName>
</protein>
<evidence type="ECO:0000313" key="1">
    <source>
        <dbReference type="EMBL" id="GMI35156.1"/>
    </source>
</evidence>
<dbReference type="Proteomes" id="UP001165065">
    <property type="component" value="Unassembled WGS sequence"/>
</dbReference>
<proteinExistence type="predicted"/>
<keyword evidence="2" id="KW-1185">Reference proteome</keyword>
<accession>A0A9W7G6M0</accession>
<comment type="caution">
    <text evidence="1">The sequence shown here is derived from an EMBL/GenBank/DDBJ whole genome shotgun (WGS) entry which is preliminary data.</text>
</comment>
<dbReference type="EMBL" id="BRYA01000896">
    <property type="protein sequence ID" value="GMI35156.1"/>
    <property type="molecule type" value="Genomic_DNA"/>
</dbReference>
<dbReference type="AlphaFoldDB" id="A0A9W7G6M0"/>
<name>A0A9W7G6M0_9STRA</name>
<reference evidence="2" key="1">
    <citation type="journal article" date="2023" name="Commun. Biol.">
        <title>Genome analysis of Parmales, the sister group of diatoms, reveals the evolutionary specialization of diatoms from phago-mixotrophs to photoautotrophs.</title>
        <authorList>
            <person name="Ban H."/>
            <person name="Sato S."/>
            <person name="Yoshikawa S."/>
            <person name="Yamada K."/>
            <person name="Nakamura Y."/>
            <person name="Ichinomiya M."/>
            <person name="Sato N."/>
            <person name="Blanc-Mathieu R."/>
            <person name="Endo H."/>
            <person name="Kuwata A."/>
            <person name="Ogata H."/>
        </authorList>
    </citation>
    <scope>NUCLEOTIDE SEQUENCE [LARGE SCALE GENOMIC DNA]</scope>
</reference>
<organism evidence="1 2">
    <name type="scientific">Triparma columacea</name>
    <dbReference type="NCBI Taxonomy" id="722753"/>
    <lineage>
        <taxon>Eukaryota</taxon>
        <taxon>Sar</taxon>
        <taxon>Stramenopiles</taxon>
        <taxon>Ochrophyta</taxon>
        <taxon>Bolidophyceae</taxon>
        <taxon>Parmales</taxon>
        <taxon>Triparmaceae</taxon>
        <taxon>Triparma</taxon>
    </lineage>
</organism>
<gene>
    <name evidence="1" type="ORF">TrCOL_g13122</name>
</gene>
<evidence type="ECO:0000313" key="2">
    <source>
        <dbReference type="Proteomes" id="UP001165065"/>
    </source>
</evidence>